<dbReference type="Gene3D" id="3.40.250.10">
    <property type="entry name" value="Rhodanese-like domain"/>
    <property type="match status" value="1"/>
</dbReference>
<sequence>MAIQLVNHLSINYTSTNSKQKAETIWQPKPSFSSVTTKPRSTPSRVYASASSNGRQLIESGAVRPIRPSEATAAVSGEGYVVLDVRPVWEREKAHVRGSLHVPLFVEDTDNSLLTLLKKWVHFGYIGLWTGQYFTTLNPDFFRGVKEVVPDKSAKLLVACGEGL</sequence>
<dbReference type="InterPro" id="IPR001763">
    <property type="entry name" value="Rhodanese-like_dom"/>
</dbReference>
<keyword evidence="3" id="KW-1185">Reference proteome</keyword>
<dbReference type="InterPro" id="IPR036873">
    <property type="entry name" value="Rhodanese-like_dom_sf"/>
</dbReference>
<dbReference type="Proteomes" id="UP001187192">
    <property type="component" value="Unassembled WGS sequence"/>
</dbReference>
<dbReference type="PANTHER" id="PTHR45510:SF1">
    <property type="entry name" value="RHODANESE-LIKE DOMAIN-CONTAINING PROTEIN 10"/>
    <property type="match status" value="1"/>
</dbReference>
<feature type="domain" description="Rhodanese" evidence="1">
    <location>
        <begin position="76"/>
        <end position="104"/>
    </location>
</feature>
<dbReference type="PANTHER" id="PTHR45510">
    <property type="entry name" value="RHODANESE-LIKE DOMAIN-CONTAINING PROTEIN 10"/>
    <property type="match status" value="1"/>
</dbReference>
<dbReference type="GO" id="GO:0009507">
    <property type="term" value="C:chloroplast"/>
    <property type="evidence" value="ECO:0007669"/>
    <property type="project" value="TreeGrafter"/>
</dbReference>
<dbReference type="InterPro" id="IPR044614">
    <property type="entry name" value="STR10"/>
</dbReference>
<feature type="non-terminal residue" evidence="2">
    <location>
        <position position="164"/>
    </location>
</feature>
<dbReference type="SUPFAM" id="SSF52821">
    <property type="entry name" value="Rhodanese/Cell cycle control phosphatase"/>
    <property type="match status" value="1"/>
</dbReference>
<proteinExistence type="predicted"/>
<dbReference type="CDD" id="cd00158">
    <property type="entry name" value="RHOD"/>
    <property type="match status" value="1"/>
</dbReference>
<accession>A0AA88E633</accession>
<dbReference type="EMBL" id="BTGU01000695">
    <property type="protein sequence ID" value="GMN68787.1"/>
    <property type="molecule type" value="Genomic_DNA"/>
</dbReference>
<organism evidence="2 3">
    <name type="scientific">Ficus carica</name>
    <name type="common">Common fig</name>
    <dbReference type="NCBI Taxonomy" id="3494"/>
    <lineage>
        <taxon>Eukaryota</taxon>
        <taxon>Viridiplantae</taxon>
        <taxon>Streptophyta</taxon>
        <taxon>Embryophyta</taxon>
        <taxon>Tracheophyta</taxon>
        <taxon>Spermatophyta</taxon>
        <taxon>Magnoliopsida</taxon>
        <taxon>eudicotyledons</taxon>
        <taxon>Gunneridae</taxon>
        <taxon>Pentapetalae</taxon>
        <taxon>rosids</taxon>
        <taxon>fabids</taxon>
        <taxon>Rosales</taxon>
        <taxon>Moraceae</taxon>
        <taxon>Ficeae</taxon>
        <taxon>Ficus</taxon>
    </lineage>
</organism>
<evidence type="ECO:0000259" key="1">
    <source>
        <dbReference type="PROSITE" id="PS50206"/>
    </source>
</evidence>
<reference evidence="2" key="1">
    <citation type="submission" date="2023-07" db="EMBL/GenBank/DDBJ databases">
        <title>draft genome sequence of fig (Ficus carica).</title>
        <authorList>
            <person name="Takahashi T."/>
            <person name="Nishimura K."/>
        </authorList>
    </citation>
    <scope>NUCLEOTIDE SEQUENCE</scope>
</reference>
<gene>
    <name evidence="2" type="ORF">TIFTF001_037840</name>
</gene>
<dbReference type="AlphaFoldDB" id="A0AA88E633"/>
<protein>
    <recommendedName>
        <fullName evidence="1">Rhodanese domain-containing protein</fullName>
    </recommendedName>
</protein>
<comment type="caution">
    <text evidence="2">The sequence shown here is derived from an EMBL/GenBank/DDBJ whole genome shotgun (WGS) entry which is preliminary data.</text>
</comment>
<evidence type="ECO:0000313" key="2">
    <source>
        <dbReference type="EMBL" id="GMN68787.1"/>
    </source>
</evidence>
<evidence type="ECO:0000313" key="3">
    <source>
        <dbReference type="Proteomes" id="UP001187192"/>
    </source>
</evidence>
<name>A0AA88E633_FICCA</name>
<dbReference type="PROSITE" id="PS50206">
    <property type="entry name" value="RHODANESE_3"/>
    <property type="match status" value="1"/>
</dbReference>